<sequence length="101" mass="11780">MGKDDSYIFALLGPYMVTPEPYPWLHLTWEKLVQRTFAEDCIKWRDGRGPEVELITDGSSLSDVDSSKQISYPFENMRKYKQPGIPEPYRFRISVFNGQQS</sequence>
<dbReference type="WBParaSite" id="HPLM_0001931501-mRNA-1">
    <property type="protein sequence ID" value="HPLM_0001931501-mRNA-1"/>
    <property type="gene ID" value="HPLM_0001931501"/>
</dbReference>
<gene>
    <name evidence="1" type="ORF">HPLM_LOCUS19307</name>
</gene>
<dbReference type="EMBL" id="UZAF01021207">
    <property type="protein sequence ID" value="VDO76406.1"/>
    <property type="molecule type" value="Genomic_DNA"/>
</dbReference>
<dbReference type="Proteomes" id="UP000268014">
    <property type="component" value="Unassembled WGS sequence"/>
</dbReference>
<name>A0A0N4X4M3_HAEPC</name>
<evidence type="ECO:0000313" key="1">
    <source>
        <dbReference type="EMBL" id="VDO76406.1"/>
    </source>
</evidence>
<proteinExistence type="predicted"/>
<reference evidence="3" key="1">
    <citation type="submission" date="2017-02" db="UniProtKB">
        <authorList>
            <consortium name="WormBaseParasite"/>
        </authorList>
    </citation>
    <scope>IDENTIFICATION</scope>
</reference>
<accession>A0A0N4X4M3</accession>
<evidence type="ECO:0000313" key="3">
    <source>
        <dbReference type="WBParaSite" id="HPLM_0001931501-mRNA-1"/>
    </source>
</evidence>
<organism evidence="3">
    <name type="scientific">Haemonchus placei</name>
    <name type="common">Barber's pole worm</name>
    <dbReference type="NCBI Taxonomy" id="6290"/>
    <lineage>
        <taxon>Eukaryota</taxon>
        <taxon>Metazoa</taxon>
        <taxon>Ecdysozoa</taxon>
        <taxon>Nematoda</taxon>
        <taxon>Chromadorea</taxon>
        <taxon>Rhabditida</taxon>
        <taxon>Rhabditina</taxon>
        <taxon>Rhabditomorpha</taxon>
        <taxon>Strongyloidea</taxon>
        <taxon>Trichostrongylidae</taxon>
        <taxon>Haemonchus</taxon>
    </lineage>
</organism>
<evidence type="ECO:0000313" key="2">
    <source>
        <dbReference type="Proteomes" id="UP000268014"/>
    </source>
</evidence>
<protein>
    <submittedName>
        <fullName evidence="3">DDE_Tnp_1_7 domain-containing protein</fullName>
    </submittedName>
</protein>
<keyword evidence="2" id="KW-1185">Reference proteome</keyword>
<dbReference type="AlphaFoldDB" id="A0A0N4X4M3"/>
<reference evidence="1 2" key="2">
    <citation type="submission" date="2018-11" db="EMBL/GenBank/DDBJ databases">
        <authorList>
            <consortium name="Pathogen Informatics"/>
        </authorList>
    </citation>
    <scope>NUCLEOTIDE SEQUENCE [LARGE SCALE GENOMIC DNA]</scope>
    <source>
        <strain evidence="1 2">MHpl1</strain>
    </source>
</reference>